<dbReference type="EMBL" id="QWVS01000019">
    <property type="protein sequence ID" value="RID85278.1"/>
    <property type="molecule type" value="Genomic_DNA"/>
</dbReference>
<reference evidence="2 3" key="1">
    <citation type="submission" date="2018-08" db="EMBL/GenBank/DDBJ databases">
        <title>Bacillus jemisoniae sp. nov., Bacillus chryseoplanitiae sp. nov., Bacillus resnikiae sp. nov., and Bacillus frankliniae sp. nov., isolated from Viking spacecraft and associated surfaces.</title>
        <authorList>
            <person name="Seuylemezian A."/>
            <person name="Vaishampayan P."/>
        </authorList>
    </citation>
    <scope>NUCLEOTIDE SEQUENCE [LARGE SCALE GENOMIC DNA]</scope>
    <source>
        <strain evidence="2 3">MA001</strain>
    </source>
</reference>
<evidence type="ECO:0000313" key="2">
    <source>
        <dbReference type="EMBL" id="RID85278.1"/>
    </source>
</evidence>
<feature type="compositionally biased region" description="Basic and acidic residues" evidence="1">
    <location>
        <begin position="37"/>
        <end position="47"/>
    </location>
</feature>
<dbReference type="Proteomes" id="UP000266016">
    <property type="component" value="Unassembled WGS sequence"/>
</dbReference>
<organism evidence="2 3">
    <name type="scientific">Peribacillus asahii</name>
    <dbReference type="NCBI Taxonomy" id="228899"/>
    <lineage>
        <taxon>Bacteria</taxon>
        <taxon>Bacillati</taxon>
        <taxon>Bacillota</taxon>
        <taxon>Bacilli</taxon>
        <taxon>Bacillales</taxon>
        <taxon>Bacillaceae</taxon>
        <taxon>Peribacillus</taxon>
    </lineage>
</organism>
<evidence type="ECO:0000256" key="1">
    <source>
        <dbReference type="SAM" id="MobiDB-lite"/>
    </source>
</evidence>
<feature type="region of interest" description="Disordered" evidence="1">
    <location>
        <begin position="25"/>
        <end position="47"/>
    </location>
</feature>
<name>A0A398B8W3_9BACI</name>
<proteinExistence type="predicted"/>
<sequence>MRNLQATITHTASVTTAVERYVSDEPYKRNGRRSKKGHELHNLGELEQAEESKRTFKGIIHANYEDTEKLTFFMTLSFFRQKEGTFCSI</sequence>
<accession>A0A398B8W3</accession>
<dbReference type="RefSeq" id="WP_119117400.1">
    <property type="nucleotide sequence ID" value="NZ_QWVS01000019.1"/>
</dbReference>
<evidence type="ECO:0000313" key="3">
    <source>
        <dbReference type="Proteomes" id="UP000266016"/>
    </source>
</evidence>
<protein>
    <submittedName>
        <fullName evidence="2">Uncharacterized protein</fullName>
    </submittedName>
</protein>
<comment type="caution">
    <text evidence="2">The sequence shown here is derived from an EMBL/GenBank/DDBJ whole genome shotgun (WGS) entry which is preliminary data.</text>
</comment>
<gene>
    <name evidence="2" type="ORF">D1953_11825</name>
</gene>
<dbReference type="AlphaFoldDB" id="A0A398B8W3"/>
<keyword evidence="3" id="KW-1185">Reference proteome</keyword>